<keyword evidence="3" id="KW-1185">Reference proteome</keyword>
<dbReference type="AlphaFoldDB" id="F9CVT8"/>
<dbReference type="Proteomes" id="UP000004440">
    <property type="component" value="Unassembled WGS sequence"/>
</dbReference>
<reference evidence="2 3" key="1">
    <citation type="journal article" date="2011" name="J. Bacteriol.">
        <title>Genome Sequence of an Ammonia-Oxidizing Soil Archaeon, "Candidatus Nitrosoarchaeum koreensis" MY1.</title>
        <authorList>
            <person name="Kim B.K."/>
            <person name="Jung M.Y."/>
            <person name="Yu D.S."/>
            <person name="Park S.J."/>
            <person name="Oh T.K."/>
            <person name="Rhee S.K."/>
            <person name="Kim J.F."/>
        </authorList>
    </citation>
    <scope>NUCLEOTIDE SEQUENCE [LARGE SCALE GENOMIC DNA]</scope>
    <source>
        <strain evidence="2 3">MY1</strain>
    </source>
</reference>
<comment type="caution">
    <text evidence="2">The sequence shown here is derived from an EMBL/GenBank/DDBJ whole genome shotgun (WGS) entry which is preliminary data.</text>
</comment>
<keyword evidence="1" id="KW-0472">Membrane</keyword>
<keyword evidence="1" id="KW-1133">Transmembrane helix</keyword>
<keyword evidence="1" id="KW-0812">Transmembrane</keyword>
<proteinExistence type="predicted"/>
<protein>
    <submittedName>
        <fullName evidence="2">Uncharacterized protein</fullName>
    </submittedName>
</protein>
<sequence length="39" mass="4497">MLESDIASFVIWSAVTAIIMGVTGFVYKSYILRRKNRLF</sequence>
<feature type="transmembrane region" description="Helical" evidence="1">
    <location>
        <begin position="6"/>
        <end position="27"/>
    </location>
</feature>
<dbReference type="EMBL" id="AFPU01000001">
    <property type="protein sequence ID" value="EGP93390.1"/>
    <property type="molecule type" value="Genomic_DNA"/>
</dbReference>
<dbReference type="STRING" id="1001994.MY1_0627"/>
<organism evidence="2 3">
    <name type="scientific">Nitrosarchaeum koreense MY1</name>
    <dbReference type="NCBI Taxonomy" id="1001994"/>
    <lineage>
        <taxon>Archaea</taxon>
        <taxon>Nitrososphaerota</taxon>
        <taxon>Nitrososphaeria</taxon>
        <taxon>Nitrosopumilales</taxon>
        <taxon>Nitrosopumilaceae</taxon>
        <taxon>Nitrosarchaeum</taxon>
    </lineage>
</organism>
<evidence type="ECO:0000313" key="3">
    <source>
        <dbReference type="Proteomes" id="UP000004440"/>
    </source>
</evidence>
<evidence type="ECO:0000256" key="1">
    <source>
        <dbReference type="SAM" id="Phobius"/>
    </source>
</evidence>
<gene>
    <name evidence="2" type="ORF">MY1_0627</name>
</gene>
<accession>F9CVT8</accession>
<evidence type="ECO:0000313" key="2">
    <source>
        <dbReference type="EMBL" id="EGP93390.1"/>
    </source>
</evidence>
<name>F9CVT8_9ARCH</name>